<accession>A0A6G8KU52</accession>
<gene>
    <name evidence="1" type="ORF">EW640_01765</name>
</gene>
<protein>
    <recommendedName>
        <fullName evidence="3">Avirulence D protein (AvrD)</fullName>
    </recommendedName>
</protein>
<evidence type="ECO:0000313" key="1">
    <source>
        <dbReference type="EMBL" id="QIN28151.1"/>
    </source>
</evidence>
<reference evidence="1 2" key="1">
    <citation type="submission" date="2019-02" db="EMBL/GenBank/DDBJ databases">
        <title>Complete Genome Sequence and Methylome Analysis of Brevibacterium luteolum NEB1784.</title>
        <authorList>
            <person name="Fomenkov A."/>
            <person name="Roberts R.J."/>
        </authorList>
    </citation>
    <scope>NUCLEOTIDE SEQUENCE [LARGE SCALE GENOMIC DNA]</scope>
    <source>
        <strain evidence="1 2">NEB1784</strain>
    </source>
</reference>
<dbReference type="Pfam" id="PF05655">
    <property type="entry name" value="AvrD"/>
    <property type="match status" value="1"/>
</dbReference>
<dbReference type="Proteomes" id="UP000501518">
    <property type="component" value="Chromosome"/>
</dbReference>
<dbReference type="AlphaFoldDB" id="A0A6G8KU52"/>
<evidence type="ECO:0000313" key="2">
    <source>
        <dbReference type="Proteomes" id="UP000501518"/>
    </source>
</evidence>
<proteinExistence type="predicted"/>
<organism evidence="1 2">
    <name type="scientific">Brevibacterium luteolum</name>
    <dbReference type="NCBI Taxonomy" id="199591"/>
    <lineage>
        <taxon>Bacteria</taxon>
        <taxon>Bacillati</taxon>
        <taxon>Actinomycetota</taxon>
        <taxon>Actinomycetes</taxon>
        <taxon>Micrococcales</taxon>
        <taxon>Brevibacteriaceae</taxon>
        <taxon>Brevibacterium</taxon>
    </lineage>
</organism>
<dbReference type="EMBL" id="CP035810">
    <property type="protein sequence ID" value="QIN28151.1"/>
    <property type="molecule type" value="Genomic_DNA"/>
</dbReference>
<evidence type="ECO:0008006" key="3">
    <source>
        <dbReference type="Google" id="ProtNLM"/>
    </source>
</evidence>
<dbReference type="KEGG" id="blut:EW640_01765"/>
<name>A0A6G8KU52_9MICO</name>
<dbReference type="InterPro" id="IPR008799">
    <property type="entry name" value="Pseudomon_AvrD"/>
</dbReference>
<sequence length="316" mass="34926">MRYTVGSESMKPNDGWRPTRLEEALGPAAGRFFGTGYRTVTQELEGERGHPDVFEGVGHVSYPEDWSVREDGSRRTPHLSTIDAVTLPLRAISRTWSRPPGEYVSAIHLRAGSQPWLNLETVPVVIEPAAPPEDTGKSRSFTASVGNIKARLCLTRSTMDTEPYQAGATDIYEELYRSTDCVTTLTNFDSSSGVLEAEHEFTRPTETQEAPVGLECEFWPSVTVIDYLVTMGQIVQVLMAKRQGADREGGQLWMRTMSIQLPSPPAPLPASITSRTAPTHERLIERDGRRIQLITTDSSTSTGVRVVAQLAHVEEQ</sequence>